<dbReference type="Gene3D" id="3.20.20.80">
    <property type="entry name" value="Glycosidases"/>
    <property type="match status" value="1"/>
</dbReference>
<dbReference type="GO" id="GO:0005576">
    <property type="term" value="C:extracellular region"/>
    <property type="evidence" value="ECO:0007669"/>
    <property type="project" value="TreeGrafter"/>
</dbReference>
<evidence type="ECO:0000259" key="6">
    <source>
        <dbReference type="Pfam" id="PF10181"/>
    </source>
</evidence>
<protein>
    <submittedName>
        <fullName evidence="7">Glycoside hydrolase family 5 protein</fullName>
    </submittedName>
</protein>
<reference evidence="7 8" key="2">
    <citation type="submission" date="2017-02" db="EMBL/GenBank/DDBJ databases">
        <title>A genome survey and senescence transcriptome analysis in Lentinula edodes.</title>
        <authorList>
            <person name="Sakamoto Y."/>
            <person name="Nakade K."/>
            <person name="Sato S."/>
            <person name="Yoshida Y."/>
            <person name="Miyazaki K."/>
            <person name="Natsume S."/>
            <person name="Konno N."/>
        </authorList>
    </citation>
    <scope>NUCLEOTIDE SEQUENCE [LARGE SCALE GENOMIC DNA]</scope>
    <source>
        <strain evidence="7 8">NBRC 111202</strain>
    </source>
</reference>
<evidence type="ECO:0000256" key="4">
    <source>
        <dbReference type="RuleBase" id="RU361153"/>
    </source>
</evidence>
<keyword evidence="8" id="KW-1185">Reference proteome</keyword>
<dbReference type="Pfam" id="PF00150">
    <property type="entry name" value="Cellulase"/>
    <property type="match status" value="1"/>
</dbReference>
<dbReference type="InterPro" id="IPR001547">
    <property type="entry name" value="Glyco_hydro_5"/>
</dbReference>
<evidence type="ECO:0000313" key="7">
    <source>
        <dbReference type="EMBL" id="GAW02313.1"/>
    </source>
</evidence>
<comment type="caution">
    <text evidence="7">The sequence shown here is derived from an EMBL/GenBank/DDBJ whole genome shotgun (WGS) entry which is preliminary data.</text>
</comment>
<dbReference type="AlphaFoldDB" id="A0A1Q3E504"/>
<organism evidence="7 8">
    <name type="scientific">Lentinula edodes</name>
    <name type="common">Shiitake mushroom</name>
    <name type="synonym">Lentinus edodes</name>
    <dbReference type="NCBI Taxonomy" id="5353"/>
    <lineage>
        <taxon>Eukaryota</taxon>
        <taxon>Fungi</taxon>
        <taxon>Dikarya</taxon>
        <taxon>Basidiomycota</taxon>
        <taxon>Agaricomycotina</taxon>
        <taxon>Agaricomycetes</taxon>
        <taxon>Agaricomycetidae</taxon>
        <taxon>Agaricales</taxon>
        <taxon>Marasmiineae</taxon>
        <taxon>Omphalotaceae</taxon>
        <taxon>Lentinula</taxon>
    </lineage>
</organism>
<keyword evidence="3 4" id="KW-0326">Glycosidase</keyword>
<dbReference type="SUPFAM" id="SSF51445">
    <property type="entry name" value="(Trans)glycosidases"/>
    <property type="match status" value="1"/>
</dbReference>
<evidence type="ECO:0000259" key="5">
    <source>
        <dbReference type="Pfam" id="PF00150"/>
    </source>
</evidence>
<evidence type="ECO:0000256" key="1">
    <source>
        <dbReference type="ARBA" id="ARBA00005641"/>
    </source>
</evidence>
<dbReference type="InterPro" id="IPR050386">
    <property type="entry name" value="Glycosyl_hydrolase_5"/>
</dbReference>
<dbReference type="GO" id="GO:0009986">
    <property type="term" value="C:cell surface"/>
    <property type="evidence" value="ECO:0007669"/>
    <property type="project" value="TreeGrafter"/>
</dbReference>
<dbReference type="PANTHER" id="PTHR31297">
    <property type="entry name" value="GLUCAN ENDO-1,6-BETA-GLUCOSIDASE B"/>
    <property type="match status" value="1"/>
</dbReference>
<keyword evidence="2 4" id="KW-0378">Hydrolase</keyword>
<dbReference type="GO" id="GO:0009251">
    <property type="term" value="P:glucan catabolic process"/>
    <property type="evidence" value="ECO:0007669"/>
    <property type="project" value="TreeGrafter"/>
</dbReference>
<dbReference type="EMBL" id="BDGU01000093">
    <property type="protein sequence ID" value="GAW02313.1"/>
    <property type="molecule type" value="Genomic_DNA"/>
</dbReference>
<dbReference type="InterPro" id="IPR019328">
    <property type="entry name" value="PIGH-H_dom"/>
</dbReference>
<proteinExistence type="inferred from homology"/>
<evidence type="ECO:0000256" key="2">
    <source>
        <dbReference type="ARBA" id="ARBA00022801"/>
    </source>
</evidence>
<dbReference type="Proteomes" id="UP000188533">
    <property type="component" value="Unassembled WGS sequence"/>
</dbReference>
<feature type="domain" description="Phosphatidylinositol N-acetylglucosaminyltransferase subunit H conserved" evidence="6">
    <location>
        <begin position="345"/>
        <end position="415"/>
    </location>
</feature>
<name>A0A1Q3E504_LENED</name>
<dbReference type="PANTHER" id="PTHR31297:SF43">
    <property type="entry name" value="GLUCAN 1,3-BETA-GLUCOSIDASE 3"/>
    <property type="match status" value="1"/>
</dbReference>
<feature type="domain" description="Glycoside hydrolase family 5" evidence="5">
    <location>
        <begin position="17"/>
        <end position="152"/>
    </location>
</feature>
<dbReference type="STRING" id="5353.A0A1Q3E504"/>
<dbReference type="InterPro" id="IPR017853">
    <property type="entry name" value="GH"/>
</dbReference>
<dbReference type="Pfam" id="PF10181">
    <property type="entry name" value="PIG-H"/>
    <property type="match status" value="1"/>
</dbReference>
<evidence type="ECO:0000256" key="3">
    <source>
        <dbReference type="ARBA" id="ARBA00023295"/>
    </source>
</evidence>
<dbReference type="GO" id="GO:0046557">
    <property type="term" value="F:glucan endo-1,6-beta-glucosidase activity"/>
    <property type="evidence" value="ECO:0007669"/>
    <property type="project" value="TreeGrafter"/>
</dbReference>
<sequence>MTQAMDANGGCNPQAILEKHWDTFITQQDFNYLASIGINTVRLPIGYWSLGPNFVQDTPFANLSSVYENAWPHVVRAINMAEASNIAVIVDLHGAPGSQNGQPHSGISDGKANLCANSTYQEKTLQVVQYLATELCFVSNVAGVQILNEPEDCSELTDFCEYWVSDESACSLPDFPVYLHDAFDLDRFKDYVSAKVPDFSVQDHHSYYVYTPQDDAEPAENHTTDVQTTVTSQLASANDTLLHNLIIGEWSCALTPDSLKNESDPQQARRDFCTAQYVAYTRDTPGNSFWSYKKEDCDPDWCFLNAVNNSLPSSFFSYGSGPITSEQYHMIQLLEPEIVTLTAESVIVLPEHGVQLETHKGLPPLTLFITRRFVPYTILRDVVINEGIKRWDIRYYLVALKEGATGSVGLEVCFPVYRDLREFVALQMSLSSRPP</sequence>
<comment type="similarity">
    <text evidence="1 4">Belongs to the glycosyl hydrolase 5 (cellulase A) family.</text>
</comment>
<accession>A0A1Q3E504</accession>
<evidence type="ECO:0000313" key="8">
    <source>
        <dbReference type="Proteomes" id="UP000188533"/>
    </source>
</evidence>
<reference evidence="7 8" key="1">
    <citation type="submission" date="2016-08" db="EMBL/GenBank/DDBJ databases">
        <authorList>
            <consortium name="Lentinula edodes genome sequencing consortium"/>
            <person name="Sakamoto Y."/>
            <person name="Nakade K."/>
            <person name="Sato S."/>
            <person name="Yoshida Y."/>
            <person name="Miyazaki K."/>
            <person name="Natsume S."/>
            <person name="Konno N."/>
        </authorList>
    </citation>
    <scope>NUCLEOTIDE SEQUENCE [LARGE SCALE GENOMIC DNA]</scope>
    <source>
        <strain evidence="7 8">NBRC 111202</strain>
    </source>
</reference>
<gene>
    <name evidence="7" type="ORF">LENED_003960</name>
</gene>